<dbReference type="AlphaFoldDB" id="A0A1R4KGL7"/>
<dbReference type="STRING" id="1255658.FM114_14050"/>
<evidence type="ECO:0000313" key="7">
    <source>
        <dbReference type="Proteomes" id="UP000188342"/>
    </source>
</evidence>
<name>A0A1R4KGL7_9ACTN</name>
<evidence type="ECO:0000256" key="5">
    <source>
        <dbReference type="ARBA" id="ARBA00022691"/>
    </source>
</evidence>
<dbReference type="EC" id="2.1.1.-" evidence="6"/>
<dbReference type="InterPro" id="IPR029063">
    <property type="entry name" value="SAM-dependent_MTases_sf"/>
</dbReference>
<accession>A0A1R4KGL7</accession>
<dbReference type="EMBL" id="FUKQ01000052">
    <property type="protein sequence ID" value="SJN43183.1"/>
    <property type="molecule type" value="Genomic_DNA"/>
</dbReference>
<keyword evidence="7" id="KW-1185">Reference proteome</keyword>
<gene>
    <name evidence="6" type="ORF">FM114_14050</name>
</gene>
<dbReference type="InterPro" id="IPR014008">
    <property type="entry name" value="Cbl_synth_MTase_CbiT"/>
</dbReference>
<dbReference type="PANTHER" id="PTHR43182">
    <property type="entry name" value="COBALT-PRECORRIN-6B C(15)-METHYLTRANSFERASE (DECARBOXYLATING)"/>
    <property type="match status" value="1"/>
</dbReference>
<dbReference type="SUPFAM" id="SSF53335">
    <property type="entry name" value="S-adenosyl-L-methionine-dependent methyltransferases"/>
    <property type="match status" value="1"/>
</dbReference>
<keyword evidence="3 6" id="KW-0489">Methyltransferase</keyword>
<dbReference type="GO" id="GO:0009236">
    <property type="term" value="P:cobalamin biosynthetic process"/>
    <property type="evidence" value="ECO:0007669"/>
    <property type="project" value="UniProtKB-UniPathway"/>
</dbReference>
<dbReference type="GO" id="GO:0008276">
    <property type="term" value="F:protein methyltransferase activity"/>
    <property type="evidence" value="ECO:0007669"/>
    <property type="project" value="InterPro"/>
</dbReference>
<evidence type="ECO:0000256" key="2">
    <source>
        <dbReference type="ARBA" id="ARBA00022573"/>
    </source>
</evidence>
<dbReference type="RefSeq" id="WP_094765769.1">
    <property type="nucleotide sequence ID" value="NZ_FUKQ01000052.1"/>
</dbReference>
<comment type="pathway">
    <text evidence="1">Cofactor biosynthesis; adenosylcobalamin biosynthesis.</text>
</comment>
<sequence length="200" mass="21598">MDLSPLPGRSDDCFEHDGLITKRAVRALALIRLRPAPGELLWDVGLGSGAVAIEWALAAPGARAIGLERREERAARARRNVTRFQLDKRIDVRLGAAGELVTALAKDEGSAPDAVFFGGGVDRETVRCCWAALRPGGRLVVHGVTLETAALLVELHRELGGELSRIQLEAAEPIGRFTGWKPARPIVQWVAHRPAEPVTA</sequence>
<reference evidence="6 7" key="1">
    <citation type="submission" date="2017-02" db="EMBL/GenBank/DDBJ databases">
        <authorList>
            <person name="Peterson S.W."/>
        </authorList>
    </citation>
    <scope>NUCLEOTIDE SEQUENCE [LARGE SCALE GENOMIC DNA]</scope>
    <source>
        <strain evidence="6 7">LSP_Lj1</strain>
    </source>
</reference>
<dbReference type="InterPro" id="IPR050714">
    <property type="entry name" value="Cobalamin_biosynth_MTase"/>
</dbReference>
<keyword evidence="5" id="KW-0949">S-adenosyl-L-methionine</keyword>
<keyword evidence="4 6" id="KW-0808">Transferase</keyword>
<dbReference type="PANTHER" id="PTHR43182:SF1">
    <property type="entry name" value="COBALT-PRECORRIN-7 C(5)-METHYLTRANSFERASE"/>
    <property type="match status" value="1"/>
</dbReference>
<dbReference type="UniPathway" id="UPA00148"/>
<evidence type="ECO:0000256" key="4">
    <source>
        <dbReference type="ARBA" id="ARBA00022679"/>
    </source>
</evidence>
<organism evidence="6 7">
    <name type="scientific">Luteococcus japonicus LSP_Lj1</name>
    <dbReference type="NCBI Taxonomy" id="1255658"/>
    <lineage>
        <taxon>Bacteria</taxon>
        <taxon>Bacillati</taxon>
        <taxon>Actinomycetota</taxon>
        <taxon>Actinomycetes</taxon>
        <taxon>Propionibacteriales</taxon>
        <taxon>Propionibacteriaceae</taxon>
        <taxon>Luteococcus</taxon>
    </lineage>
</organism>
<protein>
    <submittedName>
        <fullName evidence="6">Cobalt-precorrin-6y C5-methyltransferase / Cobalt-precorrin-6y C15-methyltransferase [decarboxylating]</fullName>
        <ecNumber evidence="6">2.1.1.-</ecNumber>
    </submittedName>
</protein>
<evidence type="ECO:0000313" key="6">
    <source>
        <dbReference type="EMBL" id="SJN43183.1"/>
    </source>
</evidence>
<evidence type="ECO:0000256" key="3">
    <source>
        <dbReference type="ARBA" id="ARBA00022603"/>
    </source>
</evidence>
<dbReference type="GO" id="GO:0032259">
    <property type="term" value="P:methylation"/>
    <property type="evidence" value="ECO:0007669"/>
    <property type="project" value="UniProtKB-KW"/>
</dbReference>
<dbReference type="NCBIfam" id="TIGR02469">
    <property type="entry name" value="CbiT"/>
    <property type="match status" value="1"/>
</dbReference>
<proteinExistence type="predicted"/>
<keyword evidence="2" id="KW-0169">Cobalamin biosynthesis</keyword>
<dbReference type="Proteomes" id="UP000188342">
    <property type="component" value="Unassembled WGS sequence"/>
</dbReference>
<dbReference type="Gene3D" id="3.40.50.150">
    <property type="entry name" value="Vaccinia Virus protein VP39"/>
    <property type="match status" value="1"/>
</dbReference>
<dbReference type="OrthoDB" id="9787825at2"/>
<evidence type="ECO:0000256" key="1">
    <source>
        <dbReference type="ARBA" id="ARBA00004953"/>
    </source>
</evidence>